<proteinExistence type="predicted"/>
<feature type="compositionally biased region" description="Acidic residues" evidence="1">
    <location>
        <begin position="109"/>
        <end position="123"/>
    </location>
</feature>
<feature type="compositionally biased region" description="Basic and acidic residues" evidence="1">
    <location>
        <begin position="127"/>
        <end position="147"/>
    </location>
</feature>
<feature type="compositionally biased region" description="Basic and acidic residues" evidence="1">
    <location>
        <begin position="30"/>
        <end position="40"/>
    </location>
</feature>
<dbReference type="Proteomes" id="UP000294847">
    <property type="component" value="Chromosome 3"/>
</dbReference>
<feature type="compositionally biased region" description="Basic and acidic residues" evidence="1">
    <location>
        <begin position="72"/>
        <end position="93"/>
    </location>
</feature>
<dbReference type="AlphaFoldDB" id="A0A4P7NDC3"/>
<sequence length="185" mass="19188">MHRKQAPNQTKKILDWSGGGEGQATGTLLQREDLAGAGKEEDVDADESNTSLLSLDVVNDDGTVRALTCGEGTEHGNQELADSHSDGTPEKHGATTPAVDGDKTRDGGDDVDDGGDHLDDEGLADTRVLKRDHGGDETDTETSKEATSEEQGQGDSGSLEDDTQVEDPAGGDEGPATTDGVGEED</sequence>
<evidence type="ECO:0000313" key="3">
    <source>
        <dbReference type="Proteomes" id="UP000294847"/>
    </source>
</evidence>
<feature type="region of interest" description="Disordered" evidence="1">
    <location>
        <begin position="1"/>
        <end position="185"/>
    </location>
</feature>
<evidence type="ECO:0000313" key="2">
    <source>
        <dbReference type="EMBL" id="QBZ58960.1"/>
    </source>
</evidence>
<reference evidence="2 3" key="1">
    <citation type="journal article" date="2019" name="Mol. Biol. Evol.">
        <title>Blast fungal genomes show frequent chromosomal changes, gene gains and losses, and effector gene turnover.</title>
        <authorList>
            <person name="Gomez Luciano L.B."/>
            <person name="Jason Tsai I."/>
            <person name="Chuma I."/>
            <person name="Tosa Y."/>
            <person name="Chen Y.H."/>
            <person name="Li J.Y."/>
            <person name="Li M.Y."/>
            <person name="Jade Lu M.Y."/>
            <person name="Nakayashiki H."/>
            <person name="Li W.H."/>
        </authorList>
    </citation>
    <scope>NUCLEOTIDE SEQUENCE [LARGE SCALE GENOMIC DNA]</scope>
    <source>
        <strain evidence="2">MZ5-1-6</strain>
    </source>
</reference>
<gene>
    <name evidence="2" type="ORF">PoMZ_03919</name>
</gene>
<protein>
    <submittedName>
        <fullName evidence="2">Uncharacterized protein</fullName>
    </submittedName>
</protein>
<dbReference type="EMBL" id="CP034206">
    <property type="protein sequence ID" value="QBZ58960.1"/>
    <property type="molecule type" value="Genomic_DNA"/>
</dbReference>
<name>A0A4P7NDC3_PYROR</name>
<evidence type="ECO:0000256" key="1">
    <source>
        <dbReference type="SAM" id="MobiDB-lite"/>
    </source>
</evidence>
<accession>A0A4P7NDC3</accession>
<feature type="compositionally biased region" description="Polar residues" evidence="1">
    <location>
        <begin position="1"/>
        <end position="11"/>
    </location>
</feature>
<organism evidence="2 3">
    <name type="scientific">Pyricularia oryzae</name>
    <name type="common">Rice blast fungus</name>
    <name type="synonym">Magnaporthe oryzae</name>
    <dbReference type="NCBI Taxonomy" id="318829"/>
    <lineage>
        <taxon>Eukaryota</taxon>
        <taxon>Fungi</taxon>
        <taxon>Dikarya</taxon>
        <taxon>Ascomycota</taxon>
        <taxon>Pezizomycotina</taxon>
        <taxon>Sordariomycetes</taxon>
        <taxon>Sordariomycetidae</taxon>
        <taxon>Magnaporthales</taxon>
        <taxon>Pyriculariaceae</taxon>
        <taxon>Pyricularia</taxon>
    </lineage>
</organism>